<evidence type="ECO:0000313" key="3">
    <source>
        <dbReference type="WBParaSite" id="PSAMB.scaffold5199size12344.g26091.t1"/>
    </source>
</evidence>
<organism evidence="2 3">
    <name type="scientific">Plectus sambesii</name>
    <dbReference type="NCBI Taxonomy" id="2011161"/>
    <lineage>
        <taxon>Eukaryota</taxon>
        <taxon>Metazoa</taxon>
        <taxon>Ecdysozoa</taxon>
        <taxon>Nematoda</taxon>
        <taxon>Chromadorea</taxon>
        <taxon>Plectida</taxon>
        <taxon>Plectina</taxon>
        <taxon>Plectoidea</taxon>
        <taxon>Plectidae</taxon>
        <taxon>Plectus</taxon>
    </lineage>
</organism>
<dbReference type="AlphaFoldDB" id="A0A914WXA4"/>
<sequence length="255" mass="28343">MSSVERRRLREVRINLAPKETSAGQQGHGHGQEEEERGGITSAHAARPTRPSGTKSEVESADDEGHIPRTNSSPRRERKRFRMHGRTDRQGRAEIGGEAVAQRRRTDGRRIKIFDRRDAHSYTNTNNQAAITGDCECHSDRHRENEQTRSSLSDNATSKPAALCGKNAIRVGGAPRRWKDIGRIWQERAEYRGAAILPGQAGQCLRYLVARPPRVPGGRNPTPVEYAALASGVRRTTTTTTLETPPARRSAVFIE</sequence>
<name>A0A914WXA4_9BILA</name>
<feature type="compositionally biased region" description="Basic and acidic residues" evidence="1">
    <location>
        <begin position="1"/>
        <end position="13"/>
    </location>
</feature>
<evidence type="ECO:0000256" key="1">
    <source>
        <dbReference type="SAM" id="MobiDB-lite"/>
    </source>
</evidence>
<proteinExistence type="predicted"/>
<evidence type="ECO:0000313" key="2">
    <source>
        <dbReference type="Proteomes" id="UP000887566"/>
    </source>
</evidence>
<feature type="compositionally biased region" description="Polar residues" evidence="1">
    <location>
        <begin position="148"/>
        <end position="158"/>
    </location>
</feature>
<accession>A0A914WXA4</accession>
<feature type="region of interest" description="Disordered" evidence="1">
    <location>
        <begin position="137"/>
        <end position="160"/>
    </location>
</feature>
<reference evidence="3" key="1">
    <citation type="submission" date="2022-11" db="UniProtKB">
        <authorList>
            <consortium name="WormBaseParasite"/>
        </authorList>
    </citation>
    <scope>IDENTIFICATION</scope>
</reference>
<feature type="compositionally biased region" description="Basic and acidic residues" evidence="1">
    <location>
        <begin position="137"/>
        <end position="147"/>
    </location>
</feature>
<feature type="region of interest" description="Disordered" evidence="1">
    <location>
        <begin position="1"/>
        <end position="110"/>
    </location>
</feature>
<dbReference type="Proteomes" id="UP000887566">
    <property type="component" value="Unplaced"/>
</dbReference>
<protein>
    <submittedName>
        <fullName evidence="3">Uncharacterized protein</fullName>
    </submittedName>
</protein>
<dbReference type="WBParaSite" id="PSAMB.scaffold5199size12344.g26091.t1">
    <property type="protein sequence ID" value="PSAMB.scaffold5199size12344.g26091.t1"/>
    <property type="gene ID" value="PSAMB.scaffold5199size12344.g26091"/>
</dbReference>
<keyword evidence="2" id="KW-1185">Reference proteome</keyword>